<dbReference type="RefSeq" id="WP_170038994.1">
    <property type="nucleotide sequence ID" value="NZ_JABDTL010000002.1"/>
</dbReference>
<reference evidence="1 2" key="1">
    <citation type="submission" date="2020-08" db="EMBL/GenBank/DDBJ databases">
        <title>Genomic Encyclopedia of Type Strains, Phase IV (KMG-IV): sequencing the most valuable type-strain genomes for metagenomic binning, comparative biology and taxonomic classification.</title>
        <authorList>
            <person name="Goeker M."/>
        </authorList>
    </citation>
    <scope>NUCLEOTIDE SEQUENCE [LARGE SCALE GENOMIC DNA]</scope>
    <source>
        <strain evidence="1 2">DSM 29007</strain>
    </source>
</reference>
<dbReference type="AlphaFoldDB" id="A0A841H7M5"/>
<keyword evidence="2" id="KW-1185">Reference proteome</keyword>
<dbReference type="EMBL" id="JACHIA010000031">
    <property type="protein sequence ID" value="MBB6073846.1"/>
    <property type="molecule type" value="Genomic_DNA"/>
</dbReference>
<name>A0A841H7M5_9BACT</name>
<evidence type="ECO:0000313" key="1">
    <source>
        <dbReference type="EMBL" id="MBB6073846.1"/>
    </source>
</evidence>
<accession>A0A841H7M5</accession>
<gene>
    <name evidence="1" type="ORF">HNQ61_005524</name>
</gene>
<dbReference type="Proteomes" id="UP000582837">
    <property type="component" value="Unassembled WGS sequence"/>
</dbReference>
<evidence type="ECO:0000313" key="2">
    <source>
        <dbReference type="Proteomes" id="UP000582837"/>
    </source>
</evidence>
<proteinExistence type="predicted"/>
<organism evidence="1 2">
    <name type="scientific">Longimicrobium terrae</name>
    <dbReference type="NCBI Taxonomy" id="1639882"/>
    <lineage>
        <taxon>Bacteria</taxon>
        <taxon>Pseudomonadati</taxon>
        <taxon>Gemmatimonadota</taxon>
        <taxon>Longimicrobiia</taxon>
        <taxon>Longimicrobiales</taxon>
        <taxon>Longimicrobiaceae</taxon>
        <taxon>Longimicrobium</taxon>
    </lineage>
</organism>
<protein>
    <submittedName>
        <fullName evidence="1">Uncharacterized protein</fullName>
    </submittedName>
</protein>
<comment type="caution">
    <text evidence="1">The sequence shown here is derived from an EMBL/GenBank/DDBJ whole genome shotgun (WGS) entry which is preliminary data.</text>
</comment>
<sequence length="145" mass="15423">MSPDELRANPGIGGQPASQIAAALAAVADRVPPSSVDAVWLFPPRQLGARESGLAVLSTYAGEGAEGARTIYTLHYVLEPPAPKALPVRTDELAEQGTVPRDRVDRIIEGVLRRLHEPESPPDVREVEGDEARWTEILAGLSSAA</sequence>